<dbReference type="EMBL" id="AP028920">
    <property type="protein sequence ID" value="BET00781.1"/>
    <property type="molecule type" value="Genomic_DNA"/>
</dbReference>
<evidence type="ECO:0000313" key="3">
    <source>
        <dbReference type="Proteomes" id="UP001307889"/>
    </source>
</evidence>
<reference evidence="2 3" key="1">
    <citation type="submission" date="2023-09" db="EMBL/GenBank/DDBJ databases">
        <title>Nesidiocoris tenuis whole genome shotgun sequence.</title>
        <authorList>
            <person name="Shibata T."/>
            <person name="Shimoda M."/>
            <person name="Kobayashi T."/>
            <person name="Uehara T."/>
        </authorList>
    </citation>
    <scope>NUCLEOTIDE SEQUENCE [LARGE SCALE GENOMIC DNA]</scope>
    <source>
        <strain evidence="2 3">Japan</strain>
    </source>
</reference>
<feature type="region of interest" description="Disordered" evidence="1">
    <location>
        <begin position="30"/>
        <end position="105"/>
    </location>
</feature>
<name>A0ABN7B8S7_9HEMI</name>
<feature type="compositionally biased region" description="Low complexity" evidence="1">
    <location>
        <begin position="78"/>
        <end position="94"/>
    </location>
</feature>
<sequence>MRTKFADGGGRVGKFENKIQLNKERGEIWKSERATSYPHGARETNVMSGRVPPSTFLYSSSRRPSPAPARAPVPPPLRRLLLEPPGPRGASPGRTGPPGGSSVPIRRPLFTLKILRFIPKNKIENK</sequence>
<organism evidence="2 3">
    <name type="scientific">Nesidiocoris tenuis</name>
    <dbReference type="NCBI Taxonomy" id="355587"/>
    <lineage>
        <taxon>Eukaryota</taxon>
        <taxon>Metazoa</taxon>
        <taxon>Ecdysozoa</taxon>
        <taxon>Arthropoda</taxon>
        <taxon>Hexapoda</taxon>
        <taxon>Insecta</taxon>
        <taxon>Pterygota</taxon>
        <taxon>Neoptera</taxon>
        <taxon>Paraneoptera</taxon>
        <taxon>Hemiptera</taxon>
        <taxon>Heteroptera</taxon>
        <taxon>Panheteroptera</taxon>
        <taxon>Cimicomorpha</taxon>
        <taxon>Miridae</taxon>
        <taxon>Dicyphina</taxon>
        <taxon>Nesidiocoris</taxon>
    </lineage>
</organism>
<keyword evidence="3" id="KW-1185">Reference proteome</keyword>
<feature type="compositionally biased region" description="Pro residues" evidence="1">
    <location>
        <begin position="65"/>
        <end position="77"/>
    </location>
</feature>
<dbReference type="Proteomes" id="UP001307889">
    <property type="component" value="Chromosome 12"/>
</dbReference>
<evidence type="ECO:0000256" key="1">
    <source>
        <dbReference type="SAM" id="MobiDB-lite"/>
    </source>
</evidence>
<accession>A0ABN7B8S7</accession>
<protein>
    <submittedName>
        <fullName evidence="2">Uncharacterized protein</fullName>
    </submittedName>
</protein>
<proteinExistence type="predicted"/>
<gene>
    <name evidence="2" type="ORF">NTJ_13599</name>
</gene>
<evidence type="ECO:0000313" key="2">
    <source>
        <dbReference type="EMBL" id="BET00781.1"/>
    </source>
</evidence>